<reference evidence="2 3" key="1">
    <citation type="submission" date="2024-06" db="EMBL/GenBank/DDBJ databases">
        <authorList>
            <person name="Kraege A."/>
            <person name="Thomma B."/>
        </authorList>
    </citation>
    <scope>NUCLEOTIDE SEQUENCE [LARGE SCALE GENOMIC DNA]</scope>
</reference>
<feature type="region of interest" description="Disordered" evidence="1">
    <location>
        <begin position="52"/>
        <end position="120"/>
    </location>
</feature>
<gene>
    <name evidence="2" type="primary">g6080</name>
    <name evidence="2" type="ORF">VP750_LOCUS5206</name>
</gene>
<proteinExistence type="predicted"/>
<evidence type="ECO:0000313" key="3">
    <source>
        <dbReference type="Proteomes" id="UP001497392"/>
    </source>
</evidence>
<keyword evidence="3" id="KW-1185">Reference proteome</keyword>
<accession>A0ABP1G171</accession>
<evidence type="ECO:0000313" key="2">
    <source>
        <dbReference type="EMBL" id="CAL5223547.1"/>
    </source>
</evidence>
<feature type="compositionally biased region" description="Low complexity" evidence="1">
    <location>
        <begin position="105"/>
        <end position="115"/>
    </location>
</feature>
<evidence type="ECO:0000256" key="1">
    <source>
        <dbReference type="SAM" id="MobiDB-lite"/>
    </source>
</evidence>
<organism evidence="2 3">
    <name type="scientific">Coccomyxa viridis</name>
    <dbReference type="NCBI Taxonomy" id="1274662"/>
    <lineage>
        <taxon>Eukaryota</taxon>
        <taxon>Viridiplantae</taxon>
        <taxon>Chlorophyta</taxon>
        <taxon>core chlorophytes</taxon>
        <taxon>Trebouxiophyceae</taxon>
        <taxon>Trebouxiophyceae incertae sedis</taxon>
        <taxon>Coccomyxaceae</taxon>
        <taxon>Coccomyxa</taxon>
    </lineage>
</organism>
<dbReference type="Proteomes" id="UP001497392">
    <property type="component" value="Unassembled WGS sequence"/>
</dbReference>
<name>A0ABP1G171_9CHLO</name>
<comment type="caution">
    <text evidence="2">The sequence shown here is derived from an EMBL/GenBank/DDBJ whole genome shotgun (WGS) entry which is preliminary data.</text>
</comment>
<dbReference type="EMBL" id="CAXHTA020000009">
    <property type="protein sequence ID" value="CAL5223547.1"/>
    <property type="molecule type" value="Genomic_DNA"/>
</dbReference>
<protein>
    <submittedName>
        <fullName evidence="2">G6080 protein</fullName>
    </submittedName>
</protein>
<sequence>MQQTLLQRKRMQIVQQTPGYREPLAQLATKCLLEGMRDLKGMRDLITAQAQVPGAAPSSHRGRIRGRILGPRGDRASDLHTSIRMPEGMPSTSIWSPGKTGGTGSVVAGSTPTGGQPLPSRLRQLAEMNNQI</sequence>